<comment type="caution">
    <text evidence="1">The sequence shown here is derived from an EMBL/GenBank/DDBJ whole genome shotgun (WGS) entry which is preliminary data.</text>
</comment>
<evidence type="ECO:0000313" key="1">
    <source>
        <dbReference type="EMBL" id="GAH52348.1"/>
    </source>
</evidence>
<reference evidence="1" key="1">
    <citation type="journal article" date="2014" name="Front. Microbiol.">
        <title>High frequency of phylogenetically diverse reductive dehalogenase-homologous genes in deep subseafloor sedimentary metagenomes.</title>
        <authorList>
            <person name="Kawai M."/>
            <person name="Futagami T."/>
            <person name="Toyoda A."/>
            <person name="Takaki Y."/>
            <person name="Nishi S."/>
            <person name="Hori S."/>
            <person name="Arai W."/>
            <person name="Tsubouchi T."/>
            <person name="Morono Y."/>
            <person name="Uchiyama I."/>
            <person name="Ito T."/>
            <person name="Fujiyama A."/>
            <person name="Inagaki F."/>
            <person name="Takami H."/>
        </authorList>
    </citation>
    <scope>NUCLEOTIDE SEQUENCE</scope>
    <source>
        <strain evidence="1">Expedition CK06-06</strain>
    </source>
</reference>
<gene>
    <name evidence="1" type="ORF">S03H2_33996</name>
</gene>
<protein>
    <submittedName>
        <fullName evidence="1">Uncharacterized protein</fullName>
    </submittedName>
</protein>
<sequence length="40" mass="4626">MFKILRPKVYVNSVYNIDLEKLKKTKKISKSIIITLGSSK</sequence>
<dbReference type="AlphaFoldDB" id="X1I456"/>
<organism evidence="1">
    <name type="scientific">marine sediment metagenome</name>
    <dbReference type="NCBI Taxonomy" id="412755"/>
    <lineage>
        <taxon>unclassified sequences</taxon>
        <taxon>metagenomes</taxon>
        <taxon>ecological metagenomes</taxon>
    </lineage>
</organism>
<name>X1I456_9ZZZZ</name>
<dbReference type="EMBL" id="BARU01020730">
    <property type="protein sequence ID" value="GAH52348.1"/>
    <property type="molecule type" value="Genomic_DNA"/>
</dbReference>
<accession>X1I456</accession>
<proteinExistence type="predicted"/>